<dbReference type="InterPro" id="IPR045573">
    <property type="entry name" value="Fut8_N_cat"/>
</dbReference>
<evidence type="ECO:0000256" key="3">
    <source>
        <dbReference type="SAM" id="Phobius"/>
    </source>
</evidence>
<feature type="domain" description="GT23" evidence="4">
    <location>
        <begin position="288"/>
        <end position="592"/>
    </location>
</feature>
<dbReference type="Proteomes" id="UP000001396">
    <property type="component" value="Unassembled WGS sequence"/>
</dbReference>
<gene>
    <name evidence="5" type="primary">fut8</name>
    <name evidence="5" type="ORF">PPL_04053</name>
</gene>
<keyword evidence="3" id="KW-0472">Membrane</keyword>
<keyword evidence="2 5" id="KW-0808">Transferase</keyword>
<dbReference type="Pfam" id="PF19745">
    <property type="entry name" value="FUT8_N_cat"/>
    <property type="match status" value="1"/>
</dbReference>
<evidence type="ECO:0000256" key="1">
    <source>
        <dbReference type="ARBA" id="ARBA00022676"/>
    </source>
</evidence>
<dbReference type="AlphaFoldDB" id="D3B5W5"/>
<protein>
    <submittedName>
        <fullName evidence="5">Putative N-acetyl-beta-D-glucosaminide alpha-1,6-fucosyltransferase</fullName>
    </submittedName>
</protein>
<sequence length="601" mass="70458">MNHYLSLQRYITLNEIQNLLYLIFSCLLSFYYKFATTVTTTSLFGHTNDSKNYINNNNKVNNKINKLESLSDRYKSIYISYSVSGSLQLHFNRFHGIGNYNNQHTTSFDTLSELFTQFEQHLVIRNGNSKENINLEVNRLYLDISNYCLNSKSGKSPTQPLVPIGVILESLFFFEDVVVDDITVVGSSSLCVANHITWLRSELNRKIDTFLIENRSWNLLDYEYYPVDNRGEILLKLKKIKQNSGRHLLYKELESIQFQSRTFRRLSSRMHQLRTTTTTSDHQVCTADNQHLKVLIYEIGPRGMFSMLHFVAYSLSLSYQFKRMFIVNTTSYSYANHWNDVLLPLSTCEMKDVDIESPQYITELYYSEYDRDRRVTIVENSYMVYYKFRSPRDYPETRFASLLEYRSYIMDWLARPSYETRQMIRRYKQELWGDRLMPAGCEDCCVSVHIRCGDKWDESGVSMTPFDDYFKAILEVTRNATRLHDIFLMTDNSTVIEMLERRSQALKLNLNIRYIKEIVRYSDRVLEVAKELETGRIPSNLKSTYGAQLFSEVHIASECKFFIGTQSSNIGRTITELMAAKNYNSFVSWMSVDNSPWVANP</sequence>
<dbReference type="GO" id="GO:0046921">
    <property type="term" value="F:alpha-(1-&gt;6)-fucosyltransferase activity"/>
    <property type="evidence" value="ECO:0007669"/>
    <property type="project" value="TreeGrafter"/>
</dbReference>
<keyword evidence="3" id="KW-1133">Transmembrane helix</keyword>
<dbReference type="EMBL" id="ADBJ01000017">
    <property type="protein sequence ID" value="EFA83263.1"/>
    <property type="molecule type" value="Genomic_DNA"/>
</dbReference>
<comment type="caution">
    <text evidence="5">The sequence shown here is derived from an EMBL/GenBank/DDBJ whole genome shotgun (WGS) entry which is preliminary data.</text>
</comment>
<accession>D3B5W5</accession>
<dbReference type="PANTHER" id="PTHR13132">
    <property type="entry name" value="ALPHA- 1,6 -FUCOSYLTRANSFERASE"/>
    <property type="match status" value="1"/>
</dbReference>
<dbReference type="InParanoid" id="D3B5W5"/>
<dbReference type="GO" id="GO:0006487">
    <property type="term" value="P:protein N-linked glycosylation"/>
    <property type="evidence" value="ECO:0007669"/>
    <property type="project" value="TreeGrafter"/>
</dbReference>
<keyword evidence="6" id="KW-1185">Reference proteome</keyword>
<evidence type="ECO:0000259" key="4">
    <source>
        <dbReference type="PROSITE" id="PS51659"/>
    </source>
</evidence>
<name>D3B5W5_HETP5</name>
<evidence type="ECO:0000313" key="6">
    <source>
        <dbReference type="Proteomes" id="UP000001396"/>
    </source>
</evidence>
<organism evidence="5 6">
    <name type="scientific">Heterostelium pallidum (strain ATCC 26659 / Pp 5 / PN500)</name>
    <name type="common">Cellular slime mold</name>
    <name type="synonym">Polysphondylium pallidum</name>
    <dbReference type="NCBI Taxonomy" id="670386"/>
    <lineage>
        <taxon>Eukaryota</taxon>
        <taxon>Amoebozoa</taxon>
        <taxon>Evosea</taxon>
        <taxon>Eumycetozoa</taxon>
        <taxon>Dictyostelia</taxon>
        <taxon>Acytosteliales</taxon>
        <taxon>Acytosteliaceae</taxon>
        <taxon>Heterostelium</taxon>
    </lineage>
</organism>
<reference evidence="5 6" key="1">
    <citation type="journal article" date="2011" name="Genome Res.">
        <title>Phylogeny-wide analysis of social amoeba genomes highlights ancient origins for complex intercellular communication.</title>
        <authorList>
            <person name="Heidel A.J."/>
            <person name="Lawal H.M."/>
            <person name="Felder M."/>
            <person name="Schilde C."/>
            <person name="Helps N.R."/>
            <person name="Tunggal B."/>
            <person name="Rivero F."/>
            <person name="John U."/>
            <person name="Schleicher M."/>
            <person name="Eichinger L."/>
            <person name="Platzer M."/>
            <person name="Noegel A.A."/>
            <person name="Schaap P."/>
            <person name="Gloeckner G."/>
        </authorList>
    </citation>
    <scope>NUCLEOTIDE SEQUENCE [LARGE SCALE GENOMIC DNA]</scope>
    <source>
        <strain evidence="6">ATCC 26659 / Pp 5 / PN500</strain>
    </source>
</reference>
<evidence type="ECO:0000313" key="5">
    <source>
        <dbReference type="EMBL" id="EFA83263.1"/>
    </source>
</evidence>
<evidence type="ECO:0000256" key="2">
    <source>
        <dbReference type="ARBA" id="ARBA00022679"/>
    </source>
</evidence>
<dbReference type="RefSeq" id="XP_020435380.1">
    <property type="nucleotide sequence ID" value="XM_020574966.1"/>
</dbReference>
<keyword evidence="3" id="KW-0812">Transmembrane</keyword>
<dbReference type="PANTHER" id="PTHR13132:SF29">
    <property type="entry name" value="ALPHA-(1,6)-FUCOSYLTRANSFERASE"/>
    <property type="match status" value="1"/>
</dbReference>
<feature type="transmembrane region" description="Helical" evidence="3">
    <location>
        <begin position="12"/>
        <end position="32"/>
    </location>
</feature>
<dbReference type="Gene3D" id="3.40.50.11350">
    <property type="match status" value="1"/>
</dbReference>
<dbReference type="GeneID" id="31359540"/>
<dbReference type="PROSITE" id="PS51659">
    <property type="entry name" value="GT23"/>
    <property type="match status" value="1"/>
</dbReference>
<keyword evidence="1 5" id="KW-0328">Glycosyltransferase</keyword>
<dbReference type="InterPro" id="IPR027350">
    <property type="entry name" value="GT23_dom"/>
</dbReference>
<proteinExistence type="predicted"/>